<dbReference type="EMBL" id="CP000360">
    <property type="protein sequence ID" value="ABF42941.1"/>
    <property type="molecule type" value="Genomic_DNA"/>
</dbReference>
<evidence type="ECO:0000313" key="4">
    <source>
        <dbReference type="EMBL" id="ABF42941.1"/>
    </source>
</evidence>
<name>Q1IJK9_KORVE</name>
<dbReference type="Gene3D" id="2.60.40.1120">
    <property type="entry name" value="Carboxypeptidase-like, regulatory domain"/>
    <property type="match status" value="1"/>
</dbReference>
<dbReference type="STRING" id="204669.Acid345_3941"/>
<evidence type="ECO:0000256" key="3">
    <source>
        <dbReference type="SAM" id="SignalP"/>
    </source>
</evidence>
<evidence type="ECO:0000256" key="2">
    <source>
        <dbReference type="SAM" id="MobiDB-lite"/>
    </source>
</evidence>
<feature type="repeat" description="TPR" evidence="1">
    <location>
        <begin position="170"/>
        <end position="203"/>
    </location>
</feature>
<dbReference type="OrthoDB" id="129124at2"/>
<dbReference type="PANTHER" id="PTHR12558">
    <property type="entry name" value="CELL DIVISION CYCLE 16,23,27"/>
    <property type="match status" value="1"/>
</dbReference>
<dbReference type="EnsemblBacteria" id="ABF42941">
    <property type="protein sequence ID" value="ABF42941"/>
    <property type="gene ID" value="Acid345_3941"/>
</dbReference>
<keyword evidence="5" id="KW-1185">Reference proteome</keyword>
<dbReference type="Gene3D" id="1.25.40.10">
    <property type="entry name" value="Tetratricopeptide repeat domain"/>
    <property type="match status" value="2"/>
</dbReference>
<dbReference type="Pfam" id="PF13620">
    <property type="entry name" value="CarboxypepD_reg"/>
    <property type="match status" value="1"/>
</dbReference>
<feature type="region of interest" description="Disordered" evidence="2">
    <location>
        <begin position="99"/>
        <end position="129"/>
    </location>
</feature>
<dbReference type="Pfam" id="PF13432">
    <property type="entry name" value="TPR_16"/>
    <property type="match status" value="1"/>
</dbReference>
<dbReference type="PROSITE" id="PS50005">
    <property type="entry name" value="TPR"/>
    <property type="match status" value="1"/>
</dbReference>
<evidence type="ECO:0000313" key="5">
    <source>
        <dbReference type="Proteomes" id="UP000002432"/>
    </source>
</evidence>
<organism evidence="4 5">
    <name type="scientific">Koribacter versatilis (strain Ellin345)</name>
    <dbReference type="NCBI Taxonomy" id="204669"/>
    <lineage>
        <taxon>Bacteria</taxon>
        <taxon>Pseudomonadati</taxon>
        <taxon>Acidobacteriota</taxon>
        <taxon>Terriglobia</taxon>
        <taxon>Terriglobales</taxon>
        <taxon>Candidatus Korobacteraceae</taxon>
        <taxon>Candidatus Korobacter</taxon>
    </lineage>
</organism>
<dbReference type="SUPFAM" id="SSF48452">
    <property type="entry name" value="TPR-like"/>
    <property type="match status" value="1"/>
</dbReference>
<dbReference type="AlphaFoldDB" id="Q1IJK9"/>
<dbReference type="RefSeq" id="WP_011524740.1">
    <property type="nucleotide sequence ID" value="NC_008009.1"/>
</dbReference>
<protein>
    <submittedName>
        <fullName evidence="4">TPR repeat protein</fullName>
    </submittedName>
</protein>
<sequence length="325" mass="35216">MKPIYLGVLFIAAFAMQLAAQAPASIPKVTDLSVRVVFENGRSAGPNNRVEVLGQYGGSVTSGSTDTSGQVTFPRMDPGNYRLRVSGPGIVTTETPVIDLTDAGPRSNQTVPVKPSGQMGDSAPGATVDANIPADARKEFDKGEDKSQGKDYNAAREHLEKAVTIYPKYAMAYNDLGLVYMHLNQGPKAVEAFKTAAQLDEHLKQANLFLGQFYYENHQFKDAEPYLVHATKDDPKNAQLLLALANSQLRNGQNDEALATAQKVHALPDHKKFAAAHLIAAEVYADKGDNQHAKDEYHVFLKEDSNSPMAPKVKEALAKLEAPAK</sequence>
<reference evidence="4 5" key="1">
    <citation type="journal article" date="2009" name="Appl. Environ. Microbiol.">
        <title>Three genomes from the phylum Acidobacteria provide insight into the lifestyles of these microorganisms in soils.</title>
        <authorList>
            <person name="Ward N.L."/>
            <person name="Challacombe J.F."/>
            <person name="Janssen P.H."/>
            <person name="Henrissat B."/>
            <person name="Coutinho P.M."/>
            <person name="Wu M."/>
            <person name="Xie G."/>
            <person name="Haft D.H."/>
            <person name="Sait M."/>
            <person name="Badger J."/>
            <person name="Barabote R.D."/>
            <person name="Bradley B."/>
            <person name="Brettin T.S."/>
            <person name="Brinkac L.M."/>
            <person name="Bruce D."/>
            <person name="Creasy T."/>
            <person name="Daugherty S.C."/>
            <person name="Davidsen T.M."/>
            <person name="DeBoy R.T."/>
            <person name="Detter J.C."/>
            <person name="Dodson R.J."/>
            <person name="Durkin A.S."/>
            <person name="Ganapathy A."/>
            <person name="Gwinn-Giglio M."/>
            <person name="Han C.S."/>
            <person name="Khouri H."/>
            <person name="Kiss H."/>
            <person name="Kothari S.P."/>
            <person name="Madupu R."/>
            <person name="Nelson K.E."/>
            <person name="Nelson W.C."/>
            <person name="Paulsen I."/>
            <person name="Penn K."/>
            <person name="Ren Q."/>
            <person name="Rosovitz M.J."/>
            <person name="Selengut J.D."/>
            <person name="Shrivastava S."/>
            <person name="Sullivan S.A."/>
            <person name="Tapia R."/>
            <person name="Thompson L.S."/>
            <person name="Watkins K.L."/>
            <person name="Yang Q."/>
            <person name="Yu C."/>
            <person name="Zafar N."/>
            <person name="Zhou L."/>
            <person name="Kuske C.R."/>
        </authorList>
    </citation>
    <scope>NUCLEOTIDE SEQUENCE [LARGE SCALE GENOMIC DNA]</scope>
    <source>
        <strain evidence="4 5">Ellin345</strain>
    </source>
</reference>
<dbReference type="SUPFAM" id="SSF49478">
    <property type="entry name" value="Cna protein B-type domain"/>
    <property type="match status" value="1"/>
</dbReference>
<dbReference type="KEGG" id="aba:Acid345_3941"/>
<dbReference type="eggNOG" id="COG0457">
    <property type="taxonomic scope" value="Bacteria"/>
</dbReference>
<feature type="region of interest" description="Disordered" evidence="2">
    <location>
        <begin position="59"/>
        <end position="78"/>
    </location>
</feature>
<accession>Q1IJK9</accession>
<feature type="compositionally biased region" description="Low complexity" evidence="2">
    <location>
        <begin position="59"/>
        <end position="72"/>
    </location>
</feature>
<proteinExistence type="predicted"/>
<dbReference type="SMART" id="SM00028">
    <property type="entry name" value="TPR"/>
    <property type="match status" value="4"/>
</dbReference>
<dbReference type="Proteomes" id="UP000002432">
    <property type="component" value="Chromosome"/>
</dbReference>
<keyword evidence="3" id="KW-0732">Signal</keyword>
<evidence type="ECO:0000256" key="1">
    <source>
        <dbReference type="PROSITE-ProRule" id="PRU00339"/>
    </source>
</evidence>
<gene>
    <name evidence="4" type="ordered locus">Acid345_3941</name>
</gene>
<keyword evidence="1" id="KW-0802">TPR repeat</keyword>
<dbReference type="HOGENOM" id="CLU_854660_0_0_0"/>
<feature type="chain" id="PRO_5004190781" evidence="3">
    <location>
        <begin position="25"/>
        <end position="325"/>
    </location>
</feature>
<dbReference type="InterPro" id="IPR019734">
    <property type="entry name" value="TPR_rpt"/>
</dbReference>
<feature type="signal peptide" evidence="3">
    <location>
        <begin position="1"/>
        <end position="24"/>
    </location>
</feature>
<dbReference type="InterPro" id="IPR011990">
    <property type="entry name" value="TPR-like_helical_dom_sf"/>
</dbReference>
<dbReference type="PANTHER" id="PTHR12558:SF13">
    <property type="entry name" value="CELL DIVISION CYCLE PROTEIN 27 HOMOLOG"/>
    <property type="match status" value="1"/>
</dbReference>
<dbReference type="Pfam" id="PF14559">
    <property type="entry name" value="TPR_19"/>
    <property type="match status" value="1"/>
</dbReference>